<comment type="caution">
    <text evidence="1">The sequence shown here is derived from an EMBL/GenBank/DDBJ whole genome shotgun (WGS) entry which is preliminary data.</text>
</comment>
<proteinExistence type="predicted"/>
<sequence>MKQPKSDKIAFIVGAGAVENAWLPIIKALQPFYKQELNGDAAYCFLARLVYLVRFSATNTYDGAKERAIEAVAYFNKLKQAMARELKIAQRSGLLRTRKEFKDILYKFIFSEHHQAILITTNWDKVIDHKINELGESNYPYSGSDIQTYHIHGDFDEPQEMYLPSEIVAEAYRTKSENEKMGSLHSSIWRTLEECNISVLYGLSLDPLDAELSQTLTAGWSSPNIREIIIIDPDHAKVANRVKFLTDDRYPVKIVGYHPADLDTPVHY</sequence>
<name>A0A1S9PLU8_9SPHI</name>
<dbReference type="AlphaFoldDB" id="A0A1S9PLU8"/>
<dbReference type="STRING" id="1792845.BC343_02285"/>
<reference evidence="1 2" key="1">
    <citation type="submission" date="2016-07" db="EMBL/GenBank/DDBJ databases">
        <title>Genomic analysis of zinc-resistant bacterium Mucilaginibacter pedocola TBZ30.</title>
        <authorList>
            <person name="Huang J."/>
            <person name="Tang J."/>
        </authorList>
    </citation>
    <scope>NUCLEOTIDE SEQUENCE [LARGE SCALE GENOMIC DNA]</scope>
    <source>
        <strain evidence="1 2">TBZ30</strain>
    </source>
</reference>
<dbReference type="Proteomes" id="UP000189739">
    <property type="component" value="Unassembled WGS sequence"/>
</dbReference>
<dbReference type="OrthoDB" id="1339133at2"/>
<gene>
    <name evidence="1" type="ORF">BC343_02285</name>
</gene>
<protein>
    <recommendedName>
        <fullName evidence="3">SIR2-like domain-containing protein</fullName>
    </recommendedName>
</protein>
<evidence type="ECO:0000313" key="2">
    <source>
        <dbReference type="Proteomes" id="UP000189739"/>
    </source>
</evidence>
<evidence type="ECO:0000313" key="1">
    <source>
        <dbReference type="EMBL" id="OOQ61911.1"/>
    </source>
</evidence>
<organism evidence="1 2">
    <name type="scientific">Mucilaginibacter pedocola</name>
    <dbReference type="NCBI Taxonomy" id="1792845"/>
    <lineage>
        <taxon>Bacteria</taxon>
        <taxon>Pseudomonadati</taxon>
        <taxon>Bacteroidota</taxon>
        <taxon>Sphingobacteriia</taxon>
        <taxon>Sphingobacteriales</taxon>
        <taxon>Sphingobacteriaceae</taxon>
        <taxon>Mucilaginibacter</taxon>
    </lineage>
</organism>
<evidence type="ECO:0008006" key="3">
    <source>
        <dbReference type="Google" id="ProtNLM"/>
    </source>
</evidence>
<keyword evidence="2" id="KW-1185">Reference proteome</keyword>
<dbReference type="RefSeq" id="WP_078346094.1">
    <property type="nucleotide sequence ID" value="NZ_MBTF01000001.1"/>
</dbReference>
<dbReference type="EMBL" id="MBTF01000001">
    <property type="protein sequence ID" value="OOQ61911.1"/>
    <property type="molecule type" value="Genomic_DNA"/>
</dbReference>
<accession>A0A1S9PLU8</accession>